<keyword evidence="5" id="KW-0479">Metal-binding</keyword>
<dbReference type="CDD" id="cd03425">
    <property type="entry name" value="NUDIX_MutT_NudA_like"/>
    <property type="match status" value="1"/>
</dbReference>
<dbReference type="GO" id="GO:0006281">
    <property type="term" value="P:DNA repair"/>
    <property type="evidence" value="ECO:0007669"/>
    <property type="project" value="UniProtKB-KW"/>
</dbReference>
<name>A0A0W8ILQ1_KOCRO</name>
<gene>
    <name evidence="13" type="ORF">AVL61_08550</name>
</gene>
<feature type="domain" description="Nudix hydrolase" evidence="12">
    <location>
        <begin position="9"/>
        <end position="143"/>
    </location>
</feature>
<dbReference type="eggNOG" id="COG0494">
    <property type="taxonomic scope" value="Bacteria"/>
</dbReference>
<reference evidence="14" key="1">
    <citation type="submission" date="2015-12" db="EMBL/GenBank/DDBJ databases">
        <authorList>
            <person name="Nair G.R."/>
            <person name="Kaur G."/>
            <person name="Mayilraj S."/>
        </authorList>
    </citation>
    <scope>NUCLEOTIDE SEQUENCE [LARGE SCALE GENOMIC DNA]</scope>
    <source>
        <strain evidence="14">CD08_4</strain>
    </source>
</reference>
<dbReference type="SUPFAM" id="SSF55811">
    <property type="entry name" value="Nudix"/>
    <property type="match status" value="1"/>
</dbReference>
<comment type="caution">
    <text evidence="13">The sequence shown here is derived from an EMBL/GenBank/DDBJ whole genome shotgun (WGS) entry which is preliminary data.</text>
</comment>
<dbReference type="GO" id="GO:0006260">
    <property type="term" value="P:DNA replication"/>
    <property type="evidence" value="ECO:0007669"/>
    <property type="project" value="UniProtKB-KW"/>
</dbReference>
<evidence type="ECO:0000256" key="7">
    <source>
        <dbReference type="ARBA" id="ARBA00022801"/>
    </source>
</evidence>
<dbReference type="Proteomes" id="UP000053512">
    <property type="component" value="Unassembled WGS sequence"/>
</dbReference>
<keyword evidence="3" id="KW-0515">Mutator protein</keyword>
<evidence type="ECO:0000256" key="1">
    <source>
        <dbReference type="ARBA" id="ARBA00001946"/>
    </source>
</evidence>
<keyword evidence="9" id="KW-0234">DNA repair</keyword>
<dbReference type="RefSeq" id="WP_058873527.1">
    <property type="nucleotide sequence ID" value="NZ_LQBK01000006.1"/>
</dbReference>
<evidence type="ECO:0000256" key="11">
    <source>
        <dbReference type="ARBA" id="ARBA00038905"/>
    </source>
</evidence>
<evidence type="ECO:0000256" key="3">
    <source>
        <dbReference type="ARBA" id="ARBA00022457"/>
    </source>
</evidence>
<evidence type="ECO:0000256" key="8">
    <source>
        <dbReference type="ARBA" id="ARBA00022842"/>
    </source>
</evidence>
<dbReference type="GO" id="GO:0044716">
    <property type="term" value="F:8-oxo-GDP phosphatase activity"/>
    <property type="evidence" value="ECO:0007669"/>
    <property type="project" value="TreeGrafter"/>
</dbReference>
<evidence type="ECO:0000313" key="14">
    <source>
        <dbReference type="Proteomes" id="UP000053512"/>
    </source>
</evidence>
<dbReference type="EMBL" id="LQBK01000006">
    <property type="protein sequence ID" value="KUG61186.1"/>
    <property type="molecule type" value="Genomic_DNA"/>
</dbReference>
<evidence type="ECO:0000313" key="13">
    <source>
        <dbReference type="EMBL" id="KUG61186.1"/>
    </source>
</evidence>
<dbReference type="EC" id="3.6.1.55" evidence="11"/>
<comment type="cofactor">
    <cofactor evidence="1">
        <name>Mg(2+)</name>
        <dbReference type="ChEBI" id="CHEBI:18420"/>
    </cofactor>
</comment>
<dbReference type="Gene3D" id="3.90.79.10">
    <property type="entry name" value="Nucleoside Triphosphate Pyrophosphohydrolase"/>
    <property type="match status" value="1"/>
</dbReference>
<evidence type="ECO:0000256" key="10">
    <source>
        <dbReference type="ARBA" id="ARBA00035861"/>
    </source>
</evidence>
<dbReference type="GO" id="GO:0008413">
    <property type="term" value="F:8-oxo-7,8-dihydroguanosine triphosphate pyrophosphatase activity"/>
    <property type="evidence" value="ECO:0007669"/>
    <property type="project" value="TreeGrafter"/>
</dbReference>
<comment type="similarity">
    <text evidence="2">Belongs to the Nudix hydrolase family.</text>
</comment>
<evidence type="ECO:0000256" key="5">
    <source>
        <dbReference type="ARBA" id="ARBA00022723"/>
    </source>
</evidence>
<dbReference type="AlphaFoldDB" id="A0A0W8ILQ1"/>
<keyword evidence="7" id="KW-0378">Hydrolase</keyword>
<comment type="catalytic activity">
    <reaction evidence="10">
        <text>8-oxo-dGTP + H2O = 8-oxo-dGMP + diphosphate + H(+)</text>
        <dbReference type="Rhea" id="RHEA:31575"/>
        <dbReference type="ChEBI" id="CHEBI:15377"/>
        <dbReference type="ChEBI" id="CHEBI:15378"/>
        <dbReference type="ChEBI" id="CHEBI:33019"/>
        <dbReference type="ChEBI" id="CHEBI:63224"/>
        <dbReference type="ChEBI" id="CHEBI:77896"/>
        <dbReference type="EC" id="3.6.1.55"/>
    </reaction>
</comment>
<dbReference type="GO" id="GO:0046872">
    <property type="term" value="F:metal ion binding"/>
    <property type="evidence" value="ECO:0007669"/>
    <property type="project" value="UniProtKB-KW"/>
</dbReference>
<protein>
    <recommendedName>
        <fullName evidence="11">8-oxo-dGTP diphosphatase</fullName>
        <ecNumber evidence="11">3.6.1.55</ecNumber>
    </recommendedName>
</protein>
<dbReference type="PROSITE" id="PS51462">
    <property type="entry name" value="NUDIX"/>
    <property type="match status" value="1"/>
</dbReference>
<dbReference type="InterPro" id="IPR000086">
    <property type="entry name" value="NUDIX_hydrolase_dom"/>
</dbReference>
<keyword evidence="8" id="KW-0460">Magnesium</keyword>
<dbReference type="InterPro" id="IPR015797">
    <property type="entry name" value="NUDIX_hydrolase-like_dom_sf"/>
</dbReference>
<evidence type="ECO:0000256" key="9">
    <source>
        <dbReference type="ARBA" id="ARBA00023204"/>
    </source>
</evidence>
<keyword evidence="6" id="KW-0227">DNA damage</keyword>
<dbReference type="InterPro" id="IPR020476">
    <property type="entry name" value="Nudix_hydrolase"/>
</dbReference>
<dbReference type="PANTHER" id="PTHR47707:SF1">
    <property type="entry name" value="NUDIX HYDROLASE FAMILY PROTEIN"/>
    <property type="match status" value="1"/>
</dbReference>
<keyword evidence="4" id="KW-0235">DNA replication</keyword>
<dbReference type="GO" id="GO:0035539">
    <property type="term" value="F:8-oxo-7,8-dihydrodeoxyguanosine triphosphate pyrophosphatase activity"/>
    <property type="evidence" value="ECO:0007669"/>
    <property type="project" value="UniProtKB-EC"/>
</dbReference>
<evidence type="ECO:0000259" key="12">
    <source>
        <dbReference type="PROSITE" id="PS51462"/>
    </source>
</evidence>
<evidence type="ECO:0000256" key="2">
    <source>
        <dbReference type="ARBA" id="ARBA00005582"/>
    </source>
</evidence>
<dbReference type="PANTHER" id="PTHR47707">
    <property type="entry name" value="8-OXO-DGTP DIPHOSPHATASE"/>
    <property type="match status" value="1"/>
</dbReference>
<accession>A0A0W8ILQ1</accession>
<dbReference type="PRINTS" id="PR00502">
    <property type="entry name" value="NUDIXFAMILY"/>
</dbReference>
<dbReference type="GO" id="GO:0044715">
    <property type="term" value="F:8-oxo-dGDP phosphatase activity"/>
    <property type="evidence" value="ECO:0007669"/>
    <property type="project" value="TreeGrafter"/>
</dbReference>
<proteinExistence type="inferred from homology"/>
<organism evidence="13 14">
    <name type="scientific">Kocuria rosea subsp. polaris</name>
    <dbReference type="NCBI Taxonomy" id="136273"/>
    <lineage>
        <taxon>Bacteria</taxon>
        <taxon>Bacillati</taxon>
        <taxon>Actinomycetota</taxon>
        <taxon>Actinomycetes</taxon>
        <taxon>Micrococcales</taxon>
        <taxon>Micrococcaceae</taxon>
        <taxon>Kocuria</taxon>
    </lineage>
</organism>
<dbReference type="InterPro" id="IPR047127">
    <property type="entry name" value="MutT-like"/>
</dbReference>
<evidence type="ECO:0000256" key="4">
    <source>
        <dbReference type="ARBA" id="ARBA00022705"/>
    </source>
</evidence>
<dbReference type="Pfam" id="PF00293">
    <property type="entry name" value="NUDIX"/>
    <property type="match status" value="1"/>
</dbReference>
<dbReference type="STRING" id="136273.GY22_15160"/>
<evidence type="ECO:0000256" key="6">
    <source>
        <dbReference type="ARBA" id="ARBA00022763"/>
    </source>
</evidence>
<sequence length="150" mass="16114">MSAPLPAVYRTQVVGAALLDDAERPTGFLAAQRAYPEALRGLWEFPGGKQEPGESCEQALVRECAEELGVHVRLLAEVRGPHAQGWPLKDTAAMRVWTAVAAGGDPRPVVGEDHLAVRWLPLADPAAALELPWIPADLPIVHALLDHLAD</sequence>